<dbReference type="Proteomes" id="UP001062846">
    <property type="component" value="Chromosome 7"/>
</dbReference>
<proteinExistence type="predicted"/>
<protein>
    <submittedName>
        <fullName evidence="1">Uncharacterized protein</fullName>
    </submittedName>
</protein>
<accession>A0ACC0N284</accession>
<evidence type="ECO:0000313" key="2">
    <source>
        <dbReference type="Proteomes" id="UP001062846"/>
    </source>
</evidence>
<sequence length="1485" mass="163468">MLNFIQPNDMLVMQMVLRNHVRLLMFKLFRFVYVIELVKISTTLILTSKNSCKPTTELASNALYAKAMFHGLKFFVFFLHSLQLAGSVTAVFNCQGPLDAPVFVGSGLVSRKIAHSVSEFPASSASEAMVKNKDAGAVAAIDRIPFSYISANFTFNTDNCVADLYGIRASLIDGGEIRGAGNAWVCPEGEVDDTAIDVNFSGNLWFDNIMQRYLPGYLQAMPFKLGDLIGETKVSGSLLRPRFDIKWTAPKAEGSFTDARGDIIISHDCVAVNASSVAFELSSKVLTSYPDEYWLKRKENDMKAAMPITVDGVELDLRMRGFEFFSLVSSYSFDSLRPMHLKATGRIKFQGKVIKPLDIPDVQVCYSEANIEDMQLKDDEDTHSLVGEVSISGLKLNQLILAPQLVGALSISRQCVKLDATGRPDESLAVEVIGPLQPSVGENLIGKVLSFALQKGHLRANICYRPLHSANLEVRHLPLDELELASLRGTLQRAELQLNFQKRRGHGVLSVLRPKFSGVLGEALDVAARWSGDVLTVEKAVLEQCNSQYELQGEYVLPGTRDRNSTGKERGSLFERAMAGHLGSVISSMGRWRMRLIVPRAEIAEMLPLARLLSRSTDPAAQSRSKDLFIQSLQSVGLYTESLQNLLEEIRGYCAAPNEVILEELSLPGLAELKGRWNGNLDASGGGNGDTVAEFDFHGEDWEWGTYKTQRLLAVGAYSNDDGLRLEKMFIQKDNATVHADGTLLGPKSNLHFAVLNFPVSLVPTLVQVIESSAADAIHSLRQLLAPIRGILHMEGDLRGSLAKPECDVQVRLLDGAIGGIDLGRAEVVASLTSTSRFLFNAKFEPVIQSGHVHIQGSIPLTLVQTNILEEEKIETEKNEATWIHGWPKERSRGSADEVTDKKAARDRNEEGWDTQLAETLKGLNWNILDAGEVRVRGTVEQPVLDGSASFHRATVSSPVLRKPLTNLGGTVHVNSNRLCIVLLESRVSRRGKLSVKGNLPLRTSEASLGDKIDLKCEVFEVRAKNILSGQVDSQLQVSGSILQPNISGKIKLSHGEAYLPHDKGSGAAPSNKTASNPSKISSGGYNRVVASKYVSRFFSFRPAALRAPFREPPDLVLQGRESPLAPNQQVMIGKPLQWLSKSLFKKVKYRTLRYAGMDAVCDSAMYGGCITAVPVAYELPKGHVTIVYLKVTSVKNFSTKDANSLLFTGKHGEGEKEMGKVNSKPNVDIRLTDLMLVLGPELRIVYPLILNFAVSGELELDGMAHPKWIRPKGVLTFENGDVRLKRDHLNVAKFEPDYGLDPMLDLALVGSEWQFRIQGRASNWQEKLVVTSTRSVEQDVLSPTEAARVFGSQLAESILEGDGQLAFKKLATATLETLMPRIEGKGEFGQARWRLVHAPQIPSLLSVDPTVDPLKSLASNISFGTEFEVQLGKRLQASVVRQIKDSEMAIQWTLIYQLTSRLRVLLQSAPSKRLLFEYSTTSQN</sequence>
<name>A0ACC0N284_RHOML</name>
<keyword evidence="2" id="KW-1185">Reference proteome</keyword>
<comment type="caution">
    <text evidence="1">The sequence shown here is derived from an EMBL/GenBank/DDBJ whole genome shotgun (WGS) entry which is preliminary data.</text>
</comment>
<reference evidence="1" key="1">
    <citation type="submission" date="2022-02" db="EMBL/GenBank/DDBJ databases">
        <title>Plant Genome Project.</title>
        <authorList>
            <person name="Zhang R.-G."/>
        </authorList>
    </citation>
    <scope>NUCLEOTIDE SEQUENCE</scope>
    <source>
        <strain evidence="1">AT1</strain>
    </source>
</reference>
<dbReference type="EMBL" id="CM046394">
    <property type="protein sequence ID" value="KAI8547275.1"/>
    <property type="molecule type" value="Genomic_DNA"/>
</dbReference>
<gene>
    <name evidence="1" type="ORF">RHMOL_Rhmol07G0182200</name>
</gene>
<evidence type="ECO:0000313" key="1">
    <source>
        <dbReference type="EMBL" id="KAI8547275.1"/>
    </source>
</evidence>
<organism evidence="1 2">
    <name type="scientific">Rhododendron molle</name>
    <name type="common">Chinese azalea</name>
    <name type="synonym">Azalea mollis</name>
    <dbReference type="NCBI Taxonomy" id="49168"/>
    <lineage>
        <taxon>Eukaryota</taxon>
        <taxon>Viridiplantae</taxon>
        <taxon>Streptophyta</taxon>
        <taxon>Embryophyta</taxon>
        <taxon>Tracheophyta</taxon>
        <taxon>Spermatophyta</taxon>
        <taxon>Magnoliopsida</taxon>
        <taxon>eudicotyledons</taxon>
        <taxon>Gunneridae</taxon>
        <taxon>Pentapetalae</taxon>
        <taxon>asterids</taxon>
        <taxon>Ericales</taxon>
        <taxon>Ericaceae</taxon>
        <taxon>Ericoideae</taxon>
        <taxon>Rhodoreae</taxon>
        <taxon>Rhododendron</taxon>
    </lineage>
</organism>